<dbReference type="AlphaFoldDB" id="A0A1A9WL75"/>
<keyword evidence="2" id="KW-1185">Reference proteome</keyword>
<accession>A0A1A9WL75</accession>
<dbReference type="EnsemblMetazoa" id="GBRI023634-RA">
    <property type="protein sequence ID" value="GBRI023634-PA"/>
    <property type="gene ID" value="GBRI023634"/>
</dbReference>
<organism evidence="1 2">
    <name type="scientific">Glossina brevipalpis</name>
    <dbReference type="NCBI Taxonomy" id="37001"/>
    <lineage>
        <taxon>Eukaryota</taxon>
        <taxon>Metazoa</taxon>
        <taxon>Ecdysozoa</taxon>
        <taxon>Arthropoda</taxon>
        <taxon>Hexapoda</taxon>
        <taxon>Insecta</taxon>
        <taxon>Pterygota</taxon>
        <taxon>Neoptera</taxon>
        <taxon>Endopterygota</taxon>
        <taxon>Diptera</taxon>
        <taxon>Brachycera</taxon>
        <taxon>Muscomorpha</taxon>
        <taxon>Hippoboscoidea</taxon>
        <taxon>Glossinidae</taxon>
        <taxon>Glossina</taxon>
    </lineage>
</organism>
<sequence length="103" mass="10474">MLKTERKKIITLVATDEAIRMPLANNICLLVAATFPITSPLLAINVNLVGFKSVCFGVKDGDVGGGGGGAGVGISISGSCCDCCPCQSSCSCSKSLLLHFPAP</sequence>
<dbReference type="Proteomes" id="UP000091820">
    <property type="component" value="Unassembled WGS sequence"/>
</dbReference>
<protein>
    <submittedName>
        <fullName evidence="1">Uncharacterized protein</fullName>
    </submittedName>
</protein>
<evidence type="ECO:0000313" key="1">
    <source>
        <dbReference type="EnsemblMetazoa" id="GBRI023634-PA"/>
    </source>
</evidence>
<evidence type="ECO:0000313" key="2">
    <source>
        <dbReference type="Proteomes" id="UP000091820"/>
    </source>
</evidence>
<reference evidence="1" key="2">
    <citation type="submission" date="2020-05" db="UniProtKB">
        <authorList>
            <consortium name="EnsemblMetazoa"/>
        </authorList>
    </citation>
    <scope>IDENTIFICATION</scope>
    <source>
        <strain evidence="1">IAEA</strain>
    </source>
</reference>
<name>A0A1A9WL75_9MUSC</name>
<reference evidence="2" key="1">
    <citation type="submission" date="2014-03" db="EMBL/GenBank/DDBJ databases">
        <authorList>
            <person name="Aksoy S."/>
            <person name="Warren W."/>
            <person name="Wilson R.K."/>
        </authorList>
    </citation>
    <scope>NUCLEOTIDE SEQUENCE [LARGE SCALE GENOMIC DNA]</scope>
    <source>
        <strain evidence="2">IAEA</strain>
    </source>
</reference>
<proteinExistence type="predicted"/>
<dbReference type="VEuPathDB" id="VectorBase:GBRI023634"/>